<gene>
    <name evidence="2" type="ORF">Zmor_028060</name>
</gene>
<evidence type="ECO:0000256" key="1">
    <source>
        <dbReference type="SAM" id="MobiDB-lite"/>
    </source>
</evidence>
<feature type="compositionally biased region" description="Basic and acidic residues" evidence="1">
    <location>
        <begin position="177"/>
        <end position="191"/>
    </location>
</feature>
<feature type="region of interest" description="Disordered" evidence="1">
    <location>
        <begin position="1"/>
        <end position="21"/>
    </location>
</feature>
<feature type="region of interest" description="Disordered" evidence="1">
    <location>
        <begin position="332"/>
        <end position="440"/>
    </location>
</feature>
<feature type="region of interest" description="Disordered" evidence="1">
    <location>
        <begin position="168"/>
        <end position="271"/>
    </location>
</feature>
<dbReference type="AlphaFoldDB" id="A0AA38M3V0"/>
<protein>
    <submittedName>
        <fullName evidence="2">Uncharacterized protein</fullName>
    </submittedName>
</protein>
<dbReference type="EMBL" id="JALNTZ010000009">
    <property type="protein sequence ID" value="KAJ3641557.1"/>
    <property type="molecule type" value="Genomic_DNA"/>
</dbReference>
<feature type="compositionally biased region" description="Basic residues" evidence="1">
    <location>
        <begin position="202"/>
        <end position="215"/>
    </location>
</feature>
<feature type="compositionally biased region" description="Polar residues" evidence="1">
    <location>
        <begin position="247"/>
        <end position="269"/>
    </location>
</feature>
<evidence type="ECO:0000313" key="3">
    <source>
        <dbReference type="Proteomes" id="UP001168821"/>
    </source>
</evidence>
<evidence type="ECO:0000313" key="2">
    <source>
        <dbReference type="EMBL" id="KAJ3641557.1"/>
    </source>
</evidence>
<feature type="compositionally biased region" description="Basic residues" evidence="1">
    <location>
        <begin position="1"/>
        <end position="10"/>
    </location>
</feature>
<feature type="compositionally biased region" description="Polar residues" evidence="1">
    <location>
        <begin position="226"/>
        <end position="240"/>
    </location>
</feature>
<dbReference type="Proteomes" id="UP001168821">
    <property type="component" value="Unassembled WGS sequence"/>
</dbReference>
<name>A0AA38M3V0_9CUCU</name>
<keyword evidence="3" id="KW-1185">Reference proteome</keyword>
<sequence>MARRPLRRHATSASNDQGRNRGENCPILLFNSIAGPPFLQRRAQYLESSATSELLLSLIFQCMASQEAQISDSNHCLLSNLSELVLLHPTGETGPNPENIEASDLQRKLEMLNNIMDQEARLEQAKRQMQYFGHSGYSEDSDYTSDLNYPVGQHANSSASQFMFAAHQMHTPQRSLETSRENSYERDDAPGHQHHLPPPTTHQHHLSPGSHRRQRYSPGNEDYNYVGSNPGHNALQYQDNNMDDPMSYNSRPRNKPDSSSKPFNQNQSYDEYYDTLPYPCQEERYGQDEENHQWDSGGFSIPPSKHNSKKLPSIPVVQTYMKKRCPVAPDPYYSEPYRSTPTARRKMPQIPSKRSISRQSSLNDGYHTPENISHRGASLPPTPTKTPKMLPRFTNQKPFNSLPPTPGRQLPKPNPNHRSAKGRRNNLTKTNSADCNEPEYEYERPGAVSANMYNKYYNYAYESNDNLEDQLEEMEVNVVPRFSDRTSDIVSMNAKNDEYYFSPQEEYFSNELEINRKKKTNKANGCSLLLQQNTDSLESRDDDIKDSFETALSSLTSSLSQVKKIADVITTNTTLTNKAQSTTVPPTTQYQRDQVQSPPKAIVTAPPQPVPPQPAPPPVQINTVTPYKAQTRGLLKQQDSVDLNQTPMVNSQDVFHDAYLEPQESLESYVEDDADVVAKPANHDSPSSVIHVDEYEEEQSLRRGSSQITVVDPYHPSLDYAPRRLSAANARGYPNADEAYSRKPSIVDTRRISPTQQEEILGEPQHPEIIVDDELPEKKSVSFEGEDDEDSKPRPQVTAKQRWLWAYNKIIMQLNVSLRSEAMRGR</sequence>
<feature type="region of interest" description="Disordered" evidence="1">
    <location>
        <begin position="286"/>
        <end position="310"/>
    </location>
</feature>
<organism evidence="2 3">
    <name type="scientific">Zophobas morio</name>
    <dbReference type="NCBI Taxonomy" id="2755281"/>
    <lineage>
        <taxon>Eukaryota</taxon>
        <taxon>Metazoa</taxon>
        <taxon>Ecdysozoa</taxon>
        <taxon>Arthropoda</taxon>
        <taxon>Hexapoda</taxon>
        <taxon>Insecta</taxon>
        <taxon>Pterygota</taxon>
        <taxon>Neoptera</taxon>
        <taxon>Endopterygota</taxon>
        <taxon>Coleoptera</taxon>
        <taxon>Polyphaga</taxon>
        <taxon>Cucujiformia</taxon>
        <taxon>Tenebrionidae</taxon>
        <taxon>Zophobas</taxon>
    </lineage>
</organism>
<accession>A0AA38M3V0</accession>
<feature type="region of interest" description="Disordered" evidence="1">
    <location>
        <begin position="758"/>
        <end position="798"/>
    </location>
</feature>
<reference evidence="2" key="1">
    <citation type="journal article" date="2023" name="G3 (Bethesda)">
        <title>Whole genome assemblies of Zophobas morio and Tenebrio molitor.</title>
        <authorList>
            <person name="Kaur S."/>
            <person name="Stinson S.A."/>
            <person name="diCenzo G.C."/>
        </authorList>
    </citation>
    <scope>NUCLEOTIDE SEQUENCE</scope>
    <source>
        <strain evidence="2">QUZm001</strain>
    </source>
</reference>
<proteinExistence type="predicted"/>
<comment type="caution">
    <text evidence="2">The sequence shown here is derived from an EMBL/GenBank/DDBJ whole genome shotgun (WGS) entry which is preliminary data.</text>
</comment>
<feature type="compositionally biased region" description="Polar residues" evidence="1">
    <location>
        <begin position="352"/>
        <end position="363"/>
    </location>
</feature>